<keyword evidence="2" id="KW-1185">Reference proteome</keyword>
<dbReference type="EMBL" id="LUKE01000006">
    <property type="protein sequence ID" value="KYG61713.1"/>
    <property type="molecule type" value="Genomic_DNA"/>
</dbReference>
<organism evidence="1 2">
    <name type="scientific">Bdellovibrio bacteriovorus</name>
    <dbReference type="NCBI Taxonomy" id="959"/>
    <lineage>
        <taxon>Bacteria</taxon>
        <taxon>Pseudomonadati</taxon>
        <taxon>Bdellovibrionota</taxon>
        <taxon>Bdellovibrionia</taxon>
        <taxon>Bdellovibrionales</taxon>
        <taxon>Pseudobdellovibrionaceae</taxon>
        <taxon>Bdellovibrio</taxon>
    </lineage>
</organism>
<name>A0A150WFJ1_BDEBC</name>
<comment type="caution">
    <text evidence="1">The sequence shown here is derived from an EMBL/GenBank/DDBJ whole genome shotgun (WGS) entry which is preliminary data.</text>
</comment>
<dbReference type="CDD" id="cd06561">
    <property type="entry name" value="AlkD_like"/>
    <property type="match status" value="1"/>
</dbReference>
<proteinExistence type="predicted"/>
<accession>A0A150WFJ1</accession>
<gene>
    <name evidence="1" type="ORF">AZI86_16975</name>
</gene>
<reference evidence="1 2" key="1">
    <citation type="submission" date="2016-03" db="EMBL/GenBank/DDBJ databases">
        <authorList>
            <person name="Ploux O."/>
        </authorList>
    </citation>
    <scope>NUCLEOTIDE SEQUENCE [LARGE SCALE GENOMIC DNA]</scope>
    <source>
        <strain evidence="1 2">R0</strain>
    </source>
</reference>
<dbReference type="Gene3D" id="1.25.10.90">
    <property type="match status" value="1"/>
</dbReference>
<dbReference type="AlphaFoldDB" id="A0A150WFJ1"/>
<dbReference type="Pfam" id="PF08713">
    <property type="entry name" value="DNA_alkylation"/>
    <property type="match status" value="1"/>
</dbReference>
<evidence type="ECO:0000313" key="2">
    <source>
        <dbReference type="Proteomes" id="UP000075320"/>
    </source>
</evidence>
<sequence length="241" mass="28487">MVLNAVQAQKRLRQFATEQNREAALWFFKTGPGGYSQHDQFIGVKVPKTRLVSREYKDLPLSEIQKLLKSKIHEDRLLGLIILVNRMKKASIQDRKTIADFYFKNLKYVNNWDLVDSSAEYILGPYLKEFLTPSQQLKFLKKLAVSKNLWERRVSILTTFHFIRQHEFENTLYIAEILLNDPHDLIHKAVGWMVREVANRDLAQANDFLRGRYDQMPRTMLRYAIEKFPETRRKAYLLGKI</sequence>
<dbReference type="PANTHER" id="PTHR34070">
    <property type="entry name" value="ARMADILLO-TYPE FOLD"/>
    <property type="match status" value="1"/>
</dbReference>
<dbReference type="OrthoDB" id="9775346at2"/>
<evidence type="ECO:0000313" key="1">
    <source>
        <dbReference type="EMBL" id="KYG61713.1"/>
    </source>
</evidence>
<protein>
    <submittedName>
        <fullName evidence="1">DNA alkylation repair protein</fullName>
    </submittedName>
</protein>
<dbReference type="SUPFAM" id="SSF48371">
    <property type="entry name" value="ARM repeat"/>
    <property type="match status" value="1"/>
</dbReference>
<dbReference type="PANTHER" id="PTHR34070:SF1">
    <property type="entry name" value="DNA ALKYLATION REPAIR PROTEIN"/>
    <property type="match status" value="1"/>
</dbReference>
<dbReference type="Proteomes" id="UP000075320">
    <property type="component" value="Unassembled WGS sequence"/>
</dbReference>
<dbReference type="InterPro" id="IPR014825">
    <property type="entry name" value="DNA_alkylation"/>
</dbReference>
<dbReference type="InterPro" id="IPR016024">
    <property type="entry name" value="ARM-type_fold"/>
</dbReference>